<dbReference type="EMBL" id="MPOG01000001">
    <property type="protein sequence ID" value="OOH97724.1"/>
    <property type="molecule type" value="Genomic_DNA"/>
</dbReference>
<name>A0A1T3I9J8_ELIME</name>
<dbReference type="STRING" id="238.BBD35_03940"/>
<dbReference type="AlphaFoldDB" id="A0A1T3I9J8"/>
<keyword evidence="1" id="KW-0436">Ligase</keyword>
<dbReference type="eggNOG" id="COG1514">
    <property type="taxonomic scope" value="Bacteria"/>
</dbReference>
<evidence type="ECO:0000313" key="2">
    <source>
        <dbReference type="Proteomes" id="UP000188947"/>
    </source>
</evidence>
<dbReference type="InterPro" id="IPR009097">
    <property type="entry name" value="Cyclic_Pdiesterase"/>
</dbReference>
<protein>
    <submittedName>
        <fullName evidence="1">2'-5' RNA ligase</fullName>
    </submittedName>
</protein>
<dbReference type="GO" id="GO:0016874">
    <property type="term" value="F:ligase activity"/>
    <property type="evidence" value="ECO:0007669"/>
    <property type="project" value="UniProtKB-KW"/>
</dbReference>
<dbReference type="Gene3D" id="3.90.1140.10">
    <property type="entry name" value="Cyclic phosphodiesterase"/>
    <property type="match status" value="1"/>
</dbReference>
<sequence length="175" mass="20640">MNKLYFIAIYPPSSVIEDIRFFKEDLAKNYNNSKALKNEAHITLFPPFSRELAMETDIITAFQKIDTHIAPFKLTLNSFGCFPNPKNPVLFVQPEENEHLSLLHSKVKERFNFIKHTFNPHVTVGYRDLTFDNFERAWENYEHKEYTTTFLVDHIQLLRHDGKWCTLSSKKLSLD</sequence>
<reference evidence="1 2" key="1">
    <citation type="submission" date="2016-11" db="EMBL/GenBank/DDBJ databases">
        <title>Genome sequence and comparative genomic analysis of clinical strain Elizabethkingia meningoseptica 61421 PRCM.</title>
        <authorList>
            <person name="Wang M."/>
            <person name="Hu S."/>
            <person name="Cao L."/>
            <person name="Jiang T."/>
            <person name="Zhou Y."/>
            <person name="Ming D."/>
        </authorList>
    </citation>
    <scope>NUCLEOTIDE SEQUENCE [LARGE SCALE GENOMIC DNA]</scope>
    <source>
        <strain evidence="1 2">61421 PRCM</strain>
    </source>
</reference>
<dbReference type="PANTHER" id="PTHR40037:SF1">
    <property type="entry name" value="PHOSPHOESTERASE SAOUHSC_00951-RELATED"/>
    <property type="match status" value="1"/>
</dbReference>
<dbReference type="InterPro" id="IPR050580">
    <property type="entry name" value="2H_phosphoesterase_YjcG-like"/>
</dbReference>
<keyword evidence="2" id="KW-1185">Reference proteome</keyword>
<proteinExistence type="predicted"/>
<comment type="caution">
    <text evidence="1">The sequence shown here is derived from an EMBL/GenBank/DDBJ whole genome shotgun (WGS) entry which is preliminary data.</text>
</comment>
<dbReference type="OrthoDB" id="1951600at2"/>
<dbReference type="SUPFAM" id="SSF55144">
    <property type="entry name" value="LigT-like"/>
    <property type="match status" value="1"/>
</dbReference>
<dbReference type="RefSeq" id="WP_070904913.1">
    <property type="nucleotide sequence ID" value="NZ_CP016378.1"/>
</dbReference>
<dbReference type="Proteomes" id="UP000188947">
    <property type="component" value="Unassembled WGS sequence"/>
</dbReference>
<gene>
    <name evidence="1" type="ORF">BMF97_00170</name>
</gene>
<accession>A0A1T3I9J8</accession>
<dbReference type="PANTHER" id="PTHR40037">
    <property type="entry name" value="PHOSPHOESTERASE YJCG-RELATED"/>
    <property type="match status" value="1"/>
</dbReference>
<organism evidence="1 2">
    <name type="scientific">Elizabethkingia meningoseptica</name>
    <name type="common">Chryseobacterium meningosepticum</name>
    <dbReference type="NCBI Taxonomy" id="238"/>
    <lineage>
        <taxon>Bacteria</taxon>
        <taxon>Pseudomonadati</taxon>
        <taxon>Bacteroidota</taxon>
        <taxon>Flavobacteriia</taxon>
        <taxon>Flavobacteriales</taxon>
        <taxon>Weeksellaceae</taxon>
        <taxon>Elizabethkingia</taxon>
    </lineage>
</organism>
<evidence type="ECO:0000313" key="1">
    <source>
        <dbReference type="EMBL" id="OOH97724.1"/>
    </source>
</evidence>
<dbReference type="Pfam" id="PF13563">
    <property type="entry name" value="2_5_RNA_ligase2"/>
    <property type="match status" value="1"/>
</dbReference>